<evidence type="ECO:0000256" key="2">
    <source>
        <dbReference type="ARBA" id="ARBA00022703"/>
    </source>
</evidence>
<dbReference type="InterPro" id="IPR011600">
    <property type="entry name" value="Pept_C14_caspase"/>
</dbReference>
<dbReference type="AlphaFoldDB" id="A0A9P5YT41"/>
<dbReference type="InterPro" id="IPR029030">
    <property type="entry name" value="Caspase-like_dom_sf"/>
</dbReference>
<dbReference type="SUPFAM" id="SSF52129">
    <property type="entry name" value="Caspase-like"/>
    <property type="match status" value="1"/>
</dbReference>
<organism evidence="5 6">
    <name type="scientific">Pholiota conissans</name>
    <dbReference type="NCBI Taxonomy" id="109636"/>
    <lineage>
        <taxon>Eukaryota</taxon>
        <taxon>Fungi</taxon>
        <taxon>Dikarya</taxon>
        <taxon>Basidiomycota</taxon>
        <taxon>Agaricomycotina</taxon>
        <taxon>Agaricomycetes</taxon>
        <taxon>Agaricomycetidae</taxon>
        <taxon>Agaricales</taxon>
        <taxon>Agaricineae</taxon>
        <taxon>Strophariaceae</taxon>
        <taxon>Pholiota</taxon>
    </lineage>
</organism>
<gene>
    <name evidence="5" type="ORF">BDN70DRAFT_996743</name>
</gene>
<evidence type="ECO:0000256" key="3">
    <source>
        <dbReference type="ARBA" id="ARBA00022807"/>
    </source>
</evidence>
<evidence type="ECO:0000256" key="1">
    <source>
        <dbReference type="ARBA" id="ARBA00009005"/>
    </source>
</evidence>
<reference evidence="5" key="1">
    <citation type="submission" date="2020-11" db="EMBL/GenBank/DDBJ databases">
        <authorList>
            <consortium name="DOE Joint Genome Institute"/>
            <person name="Ahrendt S."/>
            <person name="Riley R."/>
            <person name="Andreopoulos W."/>
            <person name="Labutti K."/>
            <person name="Pangilinan J."/>
            <person name="Ruiz-Duenas F.J."/>
            <person name="Barrasa J.M."/>
            <person name="Sanchez-Garcia M."/>
            <person name="Camarero S."/>
            <person name="Miyauchi S."/>
            <person name="Serrano A."/>
            <person name="Linde D."/>
            <person name="Babiker R."/>
            <person name="Drula E."/>
            <person name="Ayuso-Fernandez I."/>
            <person name="Pacheco R."/>
            <person name="Padilla G."/>
            <person name="Ferreira P."/>
            <person name="Barriuso J."/>
            <person name="Kellner H."/>
            <person name="Castanera R."/>
            <person name="Alfaro M."/>
            <person name="Ramirez L."/>
            <person name="Pisabarro A.G."/>
            <person name="Kuo A."/>
            <person name="Tritt A."/>
            <person name="Lipzen A."/>
            <person name="He G."/>
            <person name="Yan M."/>
            <person name="Ng V."/>
            <person name="Cullen D."/>
            <person name="Martin F."/>
            <person name="Rosso M.-N."/>
            <person name="Henrissat B."/>
            <person name="Hibbett D."/>
            <person name="Martinez A.T."/>
            <person name="Grigoriev I.V."/>
        </authorList>
    </citation>
    <scope>NUCLEOTIDE SEQUENCE</scope>
    <source>
        <strain evidence="5">CIRM-BRFM 674</strain>
    </source>
</reference>
<comment type="similarity">
    <text evidence="1">Belongs to the peptidase C14B family.</text>
</comment>
<accession>A0A9P5YT41</accession>
<dbReference type="GO" id="GO:0005737">
    <property type="term" value="C:cytoplasm"/>
    <property type="evidence" value="ECO:0007669"/>
    <property type="project" value="TreeGrafter"/>
</dbReference>
<dbReference type="PANTHER" id="PTHR48104:SF30">
    <property type="entry name" value="METACASPASE-1"/>
    <property type="match status" value="1"/>
</dbReference>
<keyword evidence="3" id="KW-0378">Hydrolase</keyword>
<dbReference type="Proteomes" id="UP000807469">
    <property type="component" value="Unassembled WGS sequence"/>
</dbReference>
<dbReference type="Pfam" id="PF00656">
    <property type="entry name" value="Peptidase_C14"/>
    <property type="match status" value="1"/>
</dbReference>
<evidence type="ECO:0000313" key="6">
    <source>
        <dbReference type="Proteomes" id="UP000807469"/>
    </source>
</evidence>
<feature type="domain" description="Peptidase C14 caspase" evidence="4">
    <location>
        <begin position="47"/>
        <end position="293"/>
    </location>
</feature>
<name>A0A9P5YT41_9AGAR</name>
<keyword evidence="3" id="KW-0645">Protease</keyword>
<dbReference type="InterPro" id="IPR050452">
    <property type="entry name" value="Metacaspase"/>
</dbReference>
<dbReference type="Gene3D" id="3.40.50.1460">
    <property type="match status" value="1"/>
</dbReference>
<evidence type="ECO:0000259" key="4">
    <source>
        <dbReference type="Pfam" id="PF00656"/>
    </source>
</evidence>
<proteinExistence type="inferred from homology"/>
<keyword evidence="6" id="KW-1185">Reference proteome</keyword>
<comment type="caution">
    <text evidence="5">The sequence shown here is derived from an EMBL/GenBank/DDBJ whole genome shotgun (WGS) entry which is preliminary data.</text>
</comment>
<dbReference type="OrthoDB" id="3223806at2759"/>
<dbReference type="PANTHER" id="PTHR48104">
    <property type="entry name" value="METACASPASE-4"/>
    <property type="match status" value="1"/>
</dbReference>
<keyword evidence="2" id="KW-0053">Apoptosis</keyword>
<dbReference type="GO" id="GO:0004197">
    <property type="term" value="F:cysteine-type endopeptidase activity"/>
    <property type="evidence" value="ECO:0007669"/>
    <property type="project" value="InterPro"/>
</dbReference>
<dbReference type="GO" id="GO:0006915">
    <property type="term" value="P:apoptotic process"/>
    <property type="evidence" value="ECO:0007669"/>
    <property type="project" value="UniProtKB-KW"/>
</dbReference>
<keyword evidence="3" id="KW-0788">Thiol protease</keyword>
<dbReference type="GO" id="GO:0006508">
    <property type="term" value="P:proteolysis"/>
    <property type="evidence" value="ECO:0007669"/>
    <property type="project" value="InterPro"/>
</dbReference>
<protein>
    <recommendedName>
        <fullName evidence="4">Peptidase C14 caspase domain-containing protein</fullName>
    </recommendedName>
</protein>
<sequence length="698" mass="78470">MPYYTSSVINLREILNQVYERWIQFQFLHERYAPPSQSMPGSKARLHAVLIGINKYQAPDSTGHVPNLHGAVPDAYGFQSYLENTLGVPRNQIVLIINEDATRDAIVKTLRNLAEDPRIARDDAILIYYAGHGTEIDPPPGWEVGGPEAKIQGIVPYDCDVCKTNGQRVAPIPDRTLEVLLFNIAEKKGNNITVIFDCCYAASATRSLQTRGIKLPQRVYSDLDSDIIDAPRNAKFSSKFIYRGLGSHILLAACKHTEVAFEGTDHGRFSAALLKLLKKVPAEQLCYSTMLAHPLFKIIPIQHPQCEGSNLDRTLFNSKALQSLRKSFPVTYDQEANNGRGQYVVQGGTINNIRPKDEFYIYRGSDSRLTHRIGTLYVDQLNPFFFTAKLIPGAPAFDLTRPTIAIQRRLGPKKDLQIQVSPEDKFRLIYPDLVTHLSLRVDADTISLVDQFADAHIRIRSQPGRKSLEMTLRTLSVANVRAHYFKHYVNTDPNILARTICQIAHFYRELKCVDNDPQISRCIGIEFYRLQETFEYNEQTRSEEGRYKTVGPNLYVDGVIKVIADEKIPYGIKITNGSCKDLHANVFFFDNSDLAIVSFVKPNAAVNNESLEVPLVSGGSLAIGYGSAGYPPVTFEIAKELDVDVGFLKIYLSTQPVNMAYVPQESPFVQARALKEYQPTIRHVPSWTDIVIPVFQSR</sequence>
<dbReference type="EMBL" id="MU155353">
    <property type="protein sequence ID" value="KAF9474964.1"/>
    <property type="molecule type" value="Genomic_DNA"/>
</dbReference>
<evidence type="ECO:0000313" key="5">
    <source>
        <dbReference type="EMBL" id="KAF9474964.1"/>
    </source>
</evidence>